<dbReference type="Gene3D" id="3.30.70.3270">
    <property type="match status" value="1"/>
</dbReference>
<feature type="domain" description="4Fe-4S ferredoxin-type" evidence="6">
    <location>
        <begin position="1"/>
        <end position="28"/>
    </location>
</feature>
<dbReference type="EMBL" id="PNIE01000059">
    <property type="protein sequence ID" value="PMP62606.1"/>
    <property type="molecule type" value="Genomic_DNA"/>
</dbReference>
<protein>
    <recommendedName>
        <fullName evidence="6">4Fe-4S ferredoxin-type domain-containing protein</fullName>
    </recommendedName>
</protein>
<reference evidence="7 9" key="1">
    <citation type="submission" date="2018-01" db="EMBL/GenBank/DDBJ databases">
        <title>Metagenomic assembled genomes from two thermal pools in the Uzon Caldera, Kamchatka, Russia.</title>
        <authorList>
            <person name="Wilkins L."/>
            <person name="Ettinger C."/>
        </authorList>
    </citation>
    <scope>NUCLEOTIDE SEQUENCE [LARGE SCALE GENOMIC DNA]</scope>
    <source>
        <strain evidence="7">ZAV-15</strain>
    </source>
</reference>
<evidence type="ECO:0000256" key="1">
    <source>
        <dbReference type="ARBA" id="ARBA00022485"/>
    </source>
</evidence>
<dbReference type="GO" id="GO:0051539">
    <property type="term" value="F:4 iron, 4 sulfur cluster binding"/>
    <property type="evidence" value="ECO:0007669"/>
    <property type="project" value="UniProtKB-KW"/>
</dbReference>
<name>A0A2N7PIA1_9BACT</name>
<evidence type="ECO:0000256" key="4">
    <source>
        <dbReference type="ARBA" id="ARBA00023004"/>
    </source>
</evidence>
<sequence>MKKSPEDCLHCGKCIVSCPSYRLFLNENFSPRGRNLLFSRNFDSIALDFCLFCENCKEVCPQGLSFPEFYLRKVLKEKGYPWPYLSDSLTLLYFHPEGKKLYKKFSPESIKFFKKGDFYIYLSCGLKHLYPQALFNFLEKIKAFGFKAHIPMDQDCCGIIHVTLKARETLKKFAIKKLGYFEEKKPVVTFCATCYWMLKRVYPLLFEGEKEEEEFISLSERTYFVSDFMIEYLNIEPSFKKNKAILYHLPCHLKNDLTFQKRTLKKLLENVSETCCGSAKLTLWVRGFQKEYSKFWKRDLFGKSFIATACTGCYLNFSLQIRRPPEIKHWIELIE</sequence>
<keyword evidence="5" id="KW-0411">Iron-sulfur</keyword>
<organism evidence="7 9">
    <name type="scientific">Caldimicrobium thiodismutans</name>
    <dbReference type="NCBI Taxonomy" id="1653476"/>
    <lineage>
        <taxon>Bacteria</taxon>
        <taxon>Pseudomonadati</taxon>
        <taxon>Thermodesulfobacteriota</taxon>
        <taxon>Thermodesulfobacteria</taxon>
        <taxon>Thermodesulfobacteriales</taxon>
        <taxon>Thermodesulfobacteriaceae</taxon>
        <taxon>Caldimicrobium</taxon>
    </lineage>
</organism>
<keyword evidence="1" id="KW-0004">4Fe-4S</keyword>
<evidence type="ECO:0000313" key="7">
    <source>
        <dbReference type="EMBL" id="PMP61208.1"/>
    </source>
</evidence>
<dbReference type="AlphaFoldDB" id="A0A2N7PIA1"/>
<keyword evidence="4" id="KW-0408">Iron</keyword>
<dbReference type="PROSITE" id="PS51379">
    <property type="entry name" value="4FE4S_FER_2"/>
    <property type="match status" value="1"/>
</dbReference>
<gene>
    <name evidence="8" type="ORF">C0197_04290</name>
    <name evidence="7" type="ORF">C0197_06040</name>
</gene>
<proteinExistence type="predicted"/>
<dbReference type="Proteomes" id="UP000235731">
    <property type="component" value="Unassembled WGS sequence"/>
</dbReference>
<evidence type="ECO:0000256" key="2">
    <source>
        <dbReference type="ARBA" id="ARBA00022723"/>
    </source>
</evidence>
<evidence type="ECO:0000313" key="8">
    <source>
        <dbReference type="EMBL" id="PMP62606.1"/>
    </source>
</evidence>
<evidence type="ECO:0000256" key="3">
    <source>
        <dbReference type="ARBA" id="ARBA00022737"/>
    </source>
</evidence>
<dbReference type="Pfam" id="PF02754">
    <property type="entry name" value="CCG"/>
    <property type="match status" value="2"/>
</dbReference>
<dbReference type="PANTHER" id="PTHR32479:SF19">
    <property type="entry name" value="ANAEROBIC GLYCEROL-3-PHOSPHATE DEHYDROGENASE SUBUNIT C"/>
    <property type="match status" value="1"/>
</dbReference>
<dbReference type="Pfam" id="PF12838">
    <property type="entry name" value="Fer4_7"/>
    <property type="match status" value="1"/>
</dbReference>
<evidence type="ECO:0000259" key="6">
    <source>
        <dbReference type="PROSITE" id="PS51379"/>
    </source>
</evidence>
<dbReference type="EMBL" id="PNIE01000091">
    <property type="protein sequence ID" value="PMP61208.1"/>
    <property type="molecule type" value="Genomic_DNA"/>
</dbReference>
<evidence type="ECO:0000256" key="5">
    <source>
        <dbReference type="ARBA" id="ARBA00023014"/>
    </source>
</evidence>
<dbReference type="GO" id="GO:0046872">
    <property type="term" value="F:metal ion binding"/>
    <property type="evidence" value="ECO:0007669"/>
    <property type="project" value="UniProtKB-KW"/>
</dbReference>
<dbReference type="PANTHER" id="PTHR32479">
    <property type="entry name" value="GLYCOLATE OXIDASE IRON-SULFUR SUBUNIT"/>
    <property type="match status" value="1"/>
</dbReference>
<evidence type="ECO:0000313" key="9">
    <source>
        <dbReference type="Proteomes" id="UP000235731"/>
    </source>
</evidence>
<dbReference type="GO" id="GO:0016491">
    <property type="term" value="F:oxidoreductase activity"/>
    <property type="evidence" value="ECO:0007669"/>
    <property type="project" value="UniProtKB-ARBA"/>
</dbReference>
<accession>A0A2N7PIA1</accession>
<keyword evidence="3" id="KW-0677">Repeat</keyword>
<dbReference type="InterPro" id="IPR017896">
    <property type="entry name" value="4Fe4S_Fe-S-bd"/>
</dbReference>
<keyword evidence="2" id="KW-0479">Metal-binding</keyword>
<dbReference type="SUPFAM" id="SSF54862">
    <property type="entry name" value="4Fe-4S ferredoxins"/>
    <property type="match status" value="1"/>
</dbReference>
<dbReference type="InterPro" id="IPR004017">
    <property type="entry name" value="Cys_rich_dom"/>
</dbReference>
<comment type="caution">
    <text evidence="7">The sequence shown here is derived from an EMBL/GenBank/DDBJ whole genome shotgun (WGS) entry which is preliminary data.</text>
</comment>
<dbReference type="InterPro" id="IPR017900">
    <property type="entry name" value="4Fe4S_Fe_S_CS"/>
</dbReference>
<dbReference type="PROSITE" id="PS00198">
    <property type="entry name" value="4FE4S_FER_1"/>
    <property type="match status" value="1"/>
</dbReference>